<proteinExistence type="predicted"/>
<name>A0A103R9T2_9BURK</name>
<sequence>MPILLFCLLLFVSVSARAGGACDALLGDYAPAPDKPATLRVEKIRGEFALRVRDAGQWAAETEPAREDPPDPDGADERPAGACVLMIPGGELIRMPVGAPYQVTSITGNGWTTKHSTTGVLLLSMQGFQVDGAELYRVARSGDSPASPAKAATGR</sequence>
<evidence type="ECO:0000256" key="2">
    <source>
        <dbReference type="SAM" id="SignalP"/>
    </source>
</evidence>
<feature type="signal peptide" evidence="2">
    <location>
        <begin position="1"/>
        <end position="18"/>
    </location>
</feature>
<evidence type="ECO:0008006" key="5">
    <source>
        <dbReference type="Google" id="ProtNLM"/>
    </source>
</evidence>
<dbReference type="OrthoDB" id="9014370at2"/>
<feature type="chain" id="PRO_5007117476" description="Lipoprotein" evidence="2">
    <location>
        <begin position="19"/>
        <end position="155"/>
    </location>
</feature>
<gene>
    <name evidence="3" type="ORF">WJ33_27740</name>
</gene>
<dbReference type="EMBL" id="LOXM01000155">
    <property type="protein sequence ID" value="KVG63809.1"/>
    <property type="molecule type" value="Genomic_DNA"/>
</dbReference>
<accession>A0A103R9T2</accession>
<dbReference type="Proteomes" id="UP000064029">
    <property type="component" value="Unassembled WGS sequence"/>
</dbReference>
<evidence type="ECO:0000313" key="4">
    <source>
        <dbReference type="Proteomes" id="UP000064029"/>
    </source>
</evidence>
<feature type="compositionally biased region" description="Basic and acidic residues" evidence="1">
    <location>
        <begin position="63"/>
        <end position="79"/>
    </location>
</feature>
<organism evidence="3 4">
    <name type="scientific">Burkholderia ubonensis</name>
    <dbReference type="NCBI Taxonomy" id="101571"/>
    <lineage>
        <taxon>Bacteria</taxon>
        <taxon>Pseudomonadati</taxon>
        <taxon>Pseudomonadota</taxon>
        <taxon>Betaproteobacteria</taxon>
        <taxon>Burkholderiales</taxon>
        <taxon>Burkholderiaceae</taxon>
        <taxon>Burkholderia</taxon>
        <taxon>Burkholderia cepacia complex</taxon>
    </lineage>
</organism>
<feature type="region of interest" description="Disordered" evidence="1">
    <location>
        <begin position="56"/>
        <end position="79"/>
    </location>
</feature>
<dbReference type="RefSeq" id="WP_059753057.1">
    <property type="nucleotide sequence ID" value="NZ_LOXM01000155.1"/>
</dbReference>
<keyword evidence="2" id="KW-0732">Signal</keyword>
<reference evidence="3 4" key="1">
    <citation type="submission" date="2015-11" db="EMBL/GenBank/DDBJ databases">
        <title>Expanding the genomic diversity of Burkholderia species for the development of highly accurate diagnostics.</title>
        <authorList>
            <person name="Sahl J."/>
            <person name="Keim P."/>
            <person name="Wagner D."/>
        </authorList>
    </citation>
    <scope>NUCLEOTIDE SEQUENCE [LARGE SCALE GENOMIC DNA]</scope>
    <source>
        <strain evidence="3 4">MSMB2036</strain>
    </source>
</reference>
<evidence type="ECO:0000256" key="1">
    <source>
        <dbReference type="SAM" id="MobiDB-lite"/>
    </source>
</evidence>
<protein>
    <recommendedName>
        <fullName evidence="5">Lipoprotein</fullName>
    </recommendedName>
</protein>
<evidence type="ECO:0000313" key="3">
    <source>
        <dbReference type="EMBL" id="KVG63809.1"/>
    </source>
</evidence>
<dbReference type="AlphaFoldDB" id="A0A103R9T2"/>
<comment type="caution">
    <text evidence="3">The sequence shown here is derived from an EMBL/GenBank/DDBJ whole genome shotgun (WGS) entry which is preliminary data.</text>
</comment>